<feature type="transmembrane region" description="Helical" evidence="7">
    <location>
        <begin position="729"/>
        <end position="748"/>
    </location>
</feature>
<gene>
    <name evidence="9" type="ordered locus">Cwoe_5728</name>
</gene>
<feature type="transmembrane region" description="Helical" evidence="7">
    <location>
        <begin position="657"/>
        <end position="676"/>
    </location>
</feature>
<evidence type="ECO:0000313" key="10">
    <source>
        <dbReference type="Proteomes" id="UP000008229"/>
    </source>
</evidence>
<organism evidence="9 10">
    <name type="scientific">Conexibacter woesei (strain DSM 14684 / CCUG 47730 / CIP 108061 / JCM 11494 / NBRC 100937 / ID131577)</name>
    <dbReference type="NCBI Taxonomy" id="469383"/>
    <lineage>
        <taxon>Bacteria</taxon>
        <taxon>Bacillati</taxon>
        <taxon>Actinomycetota</taxon>
        <taxon>Thermoleophilia</taxon>
        <taxon>Solirubrobacterales</taxon>
        <taxon>Conexibacteraceae</taxon>
        <taxon>Conexibacter</taxon>
    </lineage>
</organism>
<feature type="chain" id="PRO_5039482224" evidence="8">
    <location>
        <begin position="49"/>
        <end position="846"/>
    </location>
</feature>
<dbReference type="OrthoDB" id="8215804at2"/>
<feature type="transmembrane region" description="Helical" evidence="7">
    <location>
        <begin position="555"/>
        <end position="572"/>
    </location>
</feature>
<comment type="similarity">
    <text evidence="2">Belongs to the oxidase-dependent Fe transporter (OFeT) (TC 9.A.10.1) family.</text>
</comment>
<keyword evidence="8" id="KW-0732">Signal</keyword>
<protein>
    <submittedName>
        <fullName evidence="9">Iron permease FTR1</fullName>
    </submittedName>
</protein>
<feature type="transmembrane region" description="Helical" evidence="7">
    <location>
        <begin position="614"/>
        <end position="636"/>
    </location>
</feature>
<evidence type="ECO:0000256" key="4">
    <source>
        <dbReference type="ARBA" id="ARBA00022989"/>
    </source>
</evidence>
<feature type="transmembrane region" description="Helical" evidence="7">
    <location>
        <begin position="579"/>
        <end position="602"/>
    </location>
</feature>
<dbReference type="RefSeq" id="WP_012937180.1">
    <property type="nucleotide sequence ID" value="NC_013739.1"/>
</dbReference>
<keyword evidence="3 7" id="KW-0812">Transmembrane</keyword>
<dbReference type="EMBL" id="CP001854">
    <property type="protein sequence ID" value="ADB54129.1"/>
    <property type="molecule type" value="Genomic_DNA"/>
</dbReference>
<dbReference type="AlphaFoldDB" id="D3F1U8"/>
<evidence type="ECO:0000256" key="7">
    <source>
        <dbReference type="SAM" id="Phobius"/>
    </source>
</evidence>
<accession>D3F1U8</accession>
<evidence type="ECO:0000256" key="2">
    <source>
        <dbReference type="ARBA" id="ARBA00008333"/>
    </source>
</evidence>
<sequence length="846" mass="91116" precursor="true">MAPRHEPRVPGAWRAKGRRRGTRSAKHLLALVALLIACGAAATATAGAAAPGAAASGATGTAPPWQAADDVRSQLFEAQTELILGTRAAAARQVERARVRYGGTLAPAIRKADPDADRAIRIAFAEAESAARAGDQVALAGARGTIRAALFAGAYDVTLDAVQDGDARTARAWLLLREFRTATRFTRPGADATLAVDQLGRRRIPPAEARQIVAKDLLDAYQGRLRELLDDAARGDERDLPARRAEASAQAAGYFGILLPRYLQDMGDARADEALAAYAAMQRAAQAGDSAAFRAAHADAVASLEGFTAAPFTEEEAARRAQQLLRFLALVPVEYGRGVKDDRVTLDFEIQEAVAFQTGADAAFQDLQATLAKRDPARTRTVAEQLARLGTIVDEATKRKEGVTSSGDVDDLTGEIEDGLEAVMPSAWKEETDESDYDLIALTLDRMEAAVGAGQYQQAEQARLEAYAFFEFGPERRLKAFDPTLALDVEGLIWFGALDQEGLANLIDKRAGRRDVRETRLVLDEKLADSAATLGDSANKTQVVVNSAILVFREGLEAVLILAAITASFVGAKRRMRRPVLIGAGLGLLASVITWVLAQTILTSLDQYGEKLEAVVGVIAIAVLLLITNWFFHKVYWSEWIGKFHRQRRRLERFDKVGFLSAQVIGLVLLGLTSVYREGFETVLFLQSLELSAGTATVVEGAGLGLAMVLAVAVLTFALQRKLPYKKMLIVTGVMIGFVLVVMVGQTARTMQGTGWLPITPMGFDPPYWASLWFGIYPTWETVGAQFAAMAFVIGSYFLAQEVRVKRPQRLARRRRAQAAVAAADGAGSTSEHVPAAATASPDGDR</sequence>
<dbReference type="GO" id="GO:0033573">
    <property type="term" value="C:high-affinity iron permease complex"/>
    <property type="evidence" value="ECO:0007669"/>
    <property type="project" value="InterPro"/>
</dbReference>
<keyword evidence="5 7" id="KW-0472">Membrane</keyword>
<dbReference type="eggNOG" id="COG0672">
    <property type="taxonomic scope" value="Bacteria"/>
</dbReference>
<reference evidence="10" key="2">
    <citation type="submission" date="2010-01" db="EMBL/GenBank/DDBJ databases">
        <title>The complete genome of Conexibacter woesei DSM 14684.</title>
        <authorList>
            <consortium name="US DOE Joint Genome Institute (JGI-PGF)"/>
            <person name="Lucas S."/>
            <person name="Copeland A."/>
            <person name="Lapidus A."/>
            <person name="Glavina del Rio T."/>
            <person name="Dalin E."/>
            <person name="Tice H."/>
            <person name="Bruce D."/>
            <person name="Goodwin L."/>
            <person name="Pitluck S."/>
            <person name="Kyrpides N."/>
            <person name="Mavromatis K."/>
            <person name="Ivanova N."/>
            <person name="Mikhailova N."/>
            <person name="Chertkov O."/>
            <person name="Brettin T."/>
            <person name="Detter J.C."/>
            <person name="Han C."/>
            <person name="Larimer F."/>
            <person name="Land M."/>
            <person name="Hauser L."/>
            <person name="Markowitz V."/>
            <person name="Cheng J.-F."/>
            <person name="Hugenholtz P."/>
            <person name="Woyke T."/>
            <person name="Wu D."/>
            <person name="Pukall R."/>
            <person name="Steenblock K."/>
            <person name="Schneider S."/>
            <person name="Klenk H.-P."/>
            <person name="Eisen J.A."/>
        </authorList>
    </citation>
    <scope>NUCLEOTIDE SEQUENCE [LARGE SCALE GENOMIC DNA]</scope>
    <source>
        <strain evidence="10">DSM 14684 / CIP 108061 / JCM 11494 / NBRC 100937 / ID131577</strain>
    </source>
</reference>
<evidence type="ECO:0000256" key="6">
    <source>
        <dbReference type="SAM" id="MobiDB-lite"/>
    </source>
</evidence>
<comment type="subcellular location">
    <subcellularLocation>
        <location evidence="1">Membrane</location>
        <topology evidence="1">Multi-pass membrane protein</topology>
    </subcellularLocation>
</comment>
<feature type="region of interest" description="Disordered" evidence="6">
    <location>
        <begin position="822"/>
        <end position="846"/>
    </location>
</feature>
<name>D3F1U8_CONWI</name>
<evidence type="ECO:0000256" key="3">
    <source>
        <dbReference type="ARBA" id="ARBA00022692"/>
    </source>
</evidence>
<dbReference type="GO" id="GO:0015093">
    <property type="term" value="F:ferrous iron transmembrane transporter activity"/>
    <property type="evidence" value="ECO:0007669"/>
    <property type="project" value="TreeGrafter"/>
</dbReference>
<dbReference type="STRING" id="469383.Cwoe_5728"/>
<dbReference type="Proteomes" id="UP000008229">
    <property type="component" value="Chromosome"/>
</dbReference>
<dbReference type="PANTHER" id="PTHR31632:SF2">
    <property type="entry name" value="PLASMA MEMBRANE IRON PERMEASE"/>
    <property type="match status" value="1"/>
</dbReference>
<evidence type="ECO:0000313" key="9">
    <source>
        <dbReference type="EMBL" id="ADB54129.1"/>
    </source>
</evidence>
<feature type="signal peptide" evidence="8">
    <location>
        <begin position="1"/>
        <end position="48"/>
    </location>
</feature>
<dbReference type="PANTHER" id="PTHR31632">
    <property type="entry name" value="IRON TRANSPORTER FTH1"/>
    <property type="match status" value="1"/>
</dbReference>
<evidence type="ECO:0000256" key="5">
    <source>
        <dbReference type="ARBA" id="ARBA00023136"/>
    </source>
</evidence>
<feature type="transmembrane region" description="Helical" evidence="7">
    <location>
        <begin position="696"/>
        <end position="717"/>
    </location>
</feature>
<dbReference type="HOGENOM" id="CLU_358201_0_0_11"/>
<proteinExistence type="inferred from homology"/>
<feature type="transmembrane region" description="Helical" evidence="7">
    <location>
        <begin position="768"/>
        <end position="800"/>
    </location>
</feature>
<dbReference type="InterPro" id="IPR004923">
    <property type="entry name" value="FTR1/Fip1/EfeU"/>
</dbReference>
<dbReference type="Pfam" id="PF03239">
    <property type="entry name" value="FTR1"/>
    <property type="match status" value="1"/>
</dbReference>
<reference evidence="9 10" key="1">
    <citation type="journal article" date="2010" name="Stand. Genomic Sci.">
        <title>Complete genome sequence of Conexibacter woesei type strain (ID131577).</title>
        <authorList>
            <person name="Pukall R."/>
            <person name="Lapidus A."/>
            <person name="Glavina Del Rio T."/>
            <person name="Copeland A."/>
            <person name="Tice H."/>
            <person name="Cheng J.-F."/>
            <person name="Lucas S."/>
            <person name="Chen F."/>
            <person name="Nolan M."/>
            <person name="Bruce D."/>
            <person name="Goodwin L."/>
            <person name="Pitluck S."/>
            <person name="Mavromatis K."/>
            <person name="Ivanova N."/>
            <person name="Ovchinnikova G."/>
            <person name="Pati A."/>
            <person name="Chen A."/>
            <person name="Palaniappan K."/>
            <person name="Land M."/>
            <person name="Hauser L."/>
            <person name="Chang Y.-J."/>
            <person name="Jeffries C.D."/>
            <person name="Chain P."/>
            <person name="Meincke L."/>
            <person name="Sims D."/>
            <person name="Brettin T."/>
            <person name="Detter J.C."/>
            <person name="Rohde M."/>
            <person name="Goeker M."/>
            <person name="Bristow J."/>
            <person name="Eisen J.A."/>
            <person name="Markowitz V."/>
            <person name="Kyrpides N.C."/>
            <person name="Klenk H.-P."/>
            <person name="Hugenholtz P."/>
        </authorList>
    </citation>
    <scope>NUCLEOTIDE SEQUENCE [LARGE SCALE GENOMIC DNA]</scope>
    <source>
        <strain evidence="10">DSM 14684 / CIP 108061 / JCM 11494 / NBRC 100937 / ID131577</strain>
    </source>
</reference>
<keyword evidence="10" id="KW-1185">Reference proteome</keyword>
<dbReference type="KEGG" id="cwo:Cwoe_5728"/>
<keyword evidence="4 7" id="KW-1133">Transmembrane helix</keyword>
<evidence type="ECO:0000256" key="8">
    <source>
        <dbReference type="SAM" id="SignalP"/>
    </source>
</evidence>
<evidence type="ECO:0000256" key="1">
    <source>
        <dbReference type="ARBA" id="ARBA00004141"/>
    </source>
</evidence>